<protein>
    <submittedName>
        <fullName evidence="1">Uncharacterized protein</fullName>
    </submittedName>
</protein>
<organism evidence="1 2">
    <name type="scientific">Alternaria gaisen</name>
    <dbReference type="NCBI Taxonomy" id="167740"/>
    <lineage>
        <taxon>Eukaryota</taxon>
        <taxon>Fungi</taxon>
        <taxon>Dikarya</taxon>
        <taxon>Ascomycota</taxon>
        <taxon>Pezizomycotina</taxon>
        <taxon>Dothideomycetes</taxon>
        <taxon>Pleosporomycetidae</taxon>
        <taxon>Pleosporales</taxon>
        <taxon>Pleosporineae</taxon>
        <taxon>Pleosporaceae</taxon>
        <taxon>Alternaria</taxon>
        <taxon>Alternaria sect. Alternaria</taxon>
    </lineage>
</organism>
<gene>
    <name evidence="1" type="ORF">AG0111_0g11719</name>
</gene>
<proteinExistence type="predicted"/>
<sequence>MGITAKTVVFVIGAPGSGKGTLCRRLSDEYAFYHVSVGDTLRRLVSDSRMDRVTASRVQRGELVSTEMLIDVLQDSVKDSVCSSYDLILIDGMPRHLDQAMPVENKATLVLFFNCREEVAKNRFLTRKLPGRERDDAAIFQKRYDEFATENSKISKMYQERGLLIEVDTNDETEISYKALVDRLSNTCLASYFANKREDLLPSSMFPKAVSRAFRLEVERKFCGLAVADLAPHVGNPPFRTIQSQGQRVFNDTYFDRAGRLAAAGVWVRLRNGQWEAKVRKGGDFQNSRFEELSDPHKIGKQVQAITGQGCNERESFGLDRIANMSTTRTTWLADERFTIVLDRMDFGHEVGEVELQSEVHLAYTGQALEDHKQRAMQQMDQEIVAFMQRYRWAFAAGVPIGKLTAYFEREAAGGL</sequence>
<evidence type="ECO:0000313" key="1">
    <source>
        <dbReference type="EMBL" id="KAB2099936.1"/>
    </source>
</evidence>
<dbReference type="Proteomes" id="UP000293547">
    <property type="component" value="Unassembled WGS sequence"/>
</dbReference>
<dbReference type="EMBL" id="PDWZ02000014">
    <property type="protein sequence ID" value="KAB2099936.1"/>
    <property type="molecule type" value="Genomic_DNA"/>
</dbReference>
<comment type="caution">
    <text evidence="1">The sequence shown here is derived from an EMBL/GenBank/DDBJ whole genome shotgun (WGS) entry which is preliminary data.</text>
</comment>
<name>A0ACB6F650_9PLEO</name>
<reference evidence="1 2" key="1">
    <citation type="journal article" date="2019" name="bioRxiv">
        <title>Genomics, evolutionary history and diagnostics of the Alternaria alternata species group including apple and Asian pear pathotypes.</title>
        <authorList>
            <person name="Armitage A.D."/>
            <person name="Cockerton H.M."/>
            <person name="Sreenivasaprasad S."/>
            <person name="Woodhall J.W."/>
            <person name="Lane C.R."/>
            <person name="Harrison R.J."/>
            <person name="Clarkson J.P."/>
        </authorList>
    </citation>
    <scope>NUCLEOTIDE SEQUENCE [LARGE SCALE GENOMIC DNA]</scope>
    <source>
        <strain evidence="1 2">FERA 650</strain>
    </source>
</reference>
<keyword evidence="2" id="KW-1185">Reference proteome</keyword>
<accession>A0ACB6F650</accession>
<evidence type="ECO:0000313" key="2">
    <source>
        <dbReference type="Proteomes" id="UP000293547"/>
    </source>
</evidence>